<organism evidence="4 5">
    <name type="scientific">Owenweeksia hongkongensis (strain DSM 17368 / CIP 108786 / JCM 12287 / NRRL B-23963 / UST20020801)</name>
    <dbReference type="NCBI Taxonomy" id="926562"/>
    <lineage>
        <taxon>Bacteria</taxon>
        <taxon>Pseudomonadati</taxon>
        <taxon>Bacteroidota</taxon>
        <taxon>Flavobacteriia</taxon>
        <taxon>Flavobacteriales</taxon>
        <taxon>Owenweeksiaceae</taxon>
        <taxon>Owenweeksia</taxon>
    </lineage>
</organism>
<dbReference type="AlphaFoldDB" id="G8R4Z8"/>
<gene>
    <name evidence="4" type="ordered locus">Oweho_3361</name>
</gene>
<accession>G8R4Z8</accession>
<dbReference type="EMBL" id="CP003156">
    <property type="protein sequence ID" value="AEV34312.1"/>
    <property type="molecule type" value="Genomic_DNA"/>
</dbReference>
<dbReference type="STRING" id="926562.Oweho_3361"/>
<dbReference type="SUPFAM" id="SSF50998">
    <property type="entry name" value="Quinoprotein alcohol dehydrogenase-like"/>
    <property type="match status" value="1"/>
</dbReference>
<sequence length="367" mass="40614">MSMKNLFTPLLLLCSLLANSQTTSWVTNLDNAVNETSGLILLNHRLITHNDSGGEPALYEIDTTNGQVLRKVIVYNATNVDWEDIAIDPSYIYIGDFGNNLGNRTDLKIYRVLISDYLNASNDSILADTINFSYSNQSNFTSANMATNFDAEALVSISDSLYIFTKNWKNSWTNVYSLYNQPGTYSIHKKDSLDVKGFITGATFNPHTQNFTLLGYNFLLSPFAVKVTGLSNGSFANATLQKHQLPFSSSHSGQTEGICFINNDQYFVSAEESQGKSTALFLLNLSDDMSMSSFTEKENLLYPNPVSGILNLKNTNITLSEIYNESGILLLKSEKQEIDVSGLDSGTYMLITLDADGKTDTNKIVIK</sequence>
<reference evidence="4 5" key="1">
    <citation type="journal article" date="2012" name="Stand. Genomic Sci.">
        <title>Genome sequence of the orange-pigmented seawater bacterium Owenweeksia hongkongensis type strain (UST20020801(T)).</title>
        <authorList>
            <person name="Riedel T."/>
            <person name="Held B."/>
            <person name="Nolan M."/>
            <person name="Lucas S."/>
            <person name="Lapidus A."/>
            <person name="Tice H."/>
            <person name="Del Rio T.G."/>
            <person name="Cheng J.F."/>
            <person name="Han C."/>
            <person name="Tapia R."/>
            <person name="Goodwin L.A."/>
            <person name="Pitluck S."/>
            <person name="Liolios K."/>
            <person name="Mavromatis K."/>
            <person name="Pagani I."/>
            <person name="Ivanova N."/>
            <person name="Mikhailova N."/>
            <person name="Pati A."/>
            <person name="Chen A."/>
            <person name="Palaniappan K."/>
            <person name="Rohde M."/>
            <person name="Tindall B.J."/>
            <person name="Detter J.C."/>
            <person name="Goker M."/>
            <person name="Woyke T."/>
            <person name="Bristow J."/>
            <person name="Eisen J.A."/>
            <person name="Markowitz V."/>
            <person name="Hugenholtz P."/>
            <person name="Klenk H.P."/>
            <person name="Kyrpides N.C."/>
        </authorList>
    </citation>
    <scope>NUCLEOTIDE SEQUENCE</scope>
    <source>
        <strain evidence="5">DSM 17368 / JCM 12287 / NRRL B-23963</strain>
    </source>
</reference>
<dbReference type="eggNOG" id="COG3386">
    <property type="taxonomic scope" value="Bacteria"/>
</dbReference>
<evidence type="ECO:0000259" key="3">
    <source>
        <dbReference type="Pfam" id="PF18962"/>
    </source>
</evidence>
<feature type="signal peptide" evidence="2">
    <location>
        <begin position="1"/>
        <end position="20"/>
    </location>
</feature>
<evidence type="ECO:0000313" key="5">
    <source>
        <dbReference type="Proteomes" id="UP000005631"/>
    </source>
</evidence>
<dbReference type="PATRIC" id="fig|926562.3.peg.3383"/>
<name>G8R4Z8_OWEHD</name>
<dbReference type="KEGG" id="oho:Oweho_3361"/>
<proteinExistence type="predicted"/>
<dbReference type="HOGENOM" id="CLU_058234_2_1_10"/>
<evidence type="ECO:0000256" key="2">
    <source>
        <dbReference type="SAM" id="SignalP"/>
    </source>
</evidence>
<dbReference type="InterPro" id="IPR011047">
    <property type="entry name" value="Quinoprotein_ADH-like_sf"/>
</dbReference>
<dbReference type="NCBIfam" id="TIGR04183">
    <property type="entry name" value="Por_Secre_tail"/>
    <property type="match status" value="1"/>
</dbReference>
<keyword evidence="1 2" id="KW-0732">Signal</keyword>
<evidence type="ECO:0000313" key="4">
    <source>
        <dbReference type="EMBL" id="AEV34312.1"/>
    </source>
</evidence>
<dbReference type="InterPro" id="IPR026444">
    <property type="entry name" value="Secre_tail"/>
</dbReference>
<dbReference type="Pfam" id="PF18962">
    <property type="entry name" value="Por_Secre_tail"/>
    <property type="match status" value="1"/>
</dbReference>
<dbReference type="OrthoDB" id="9798438at2"/>
<feature type="domain" description="Secretion system C-terminal sorting" evidence="3">
    <location>
        <begin position="301"/>
        <end position="366"/>
    </location>
</feature>
<protein>
    <recommendedName>
        <fullName evidence="3">Secretion system C-terminal sorting domain-containing protein</fullName>
    </recommendedName>
</protein>
<evidence type="ECO:0000256" key="1">
    <source>
        <dbReference type="ARBA" id="ARBA00022729"/>
    </source>
</evidence>
<feature type="chain" id="PRO_5003515647" description="Secretion system C-terminal sorting domain-containing protein" evidence="2">
    <location>
        <begin position="21"/>
        <end position="367"/>
    </location>
</feature>
<dbReference type="Proteomes" id="UP000005631">
    <property type="component" value="Chromosome"/>
</dbReference>
<keyword evidence="5" id="KW-1185">Reference proteome</keyword>